<feature type="domain" description="CS" evidence="4">
    <location>
        <begin position="531"/>
        <end position="623"/>
    </location>
</feature>
<dbReference type="GO" id="GO:0003824">
    <property type="term" value="F:catalytic activity"/>
    <property type="evidence" value="ECO:0007669"/>
    <property type="project" value="InterPro"/>
</dbReference>
<dbReference type="PROSITE" id="PS51203">
    <property type="entry name" value="CS"/>
    <property type="match status" value="1"/>
</dbReference>
<gene>
    <name evidence="6" type="ORF">QBC38DRAFT_508140</name>
</gene>
<name>A0AAN7H320_9PEZI</name>
<evidence type="ECO:0000313" key="7">
    <source>
        <dbReference type="Proteomes" id="UP001301958"/>
    </source>
</evidence>
<evidence type="ECO:0000259" key="5">
    <source>
        <dbReference type="PROSITE" id="PS51401"/>
    </source>
</evidence>
<evidence type="ECO:0000313" key="6">
    <source>
        <dbReference type="EMBL" id="KAK4229532.1"/>
    </source>
</evidence>
<dbReference type="Gene3D" id="2.60.40.790">
    <property type="match status" value="1"/>
</dbReference>
<dbReference type="InterPro" id="IPR007052">
    <property type="entry name" value="CS_dom"/>
</dbReference>
<accession>A0AAN7H320</accession>
<keyword evidence="2" id="KW-0677">Repeat</keyword>
<dbReference type="Proteomes" id="UP001301958">
    <property type="component" value="Unassembled WGS sequence"/>
</dbReference>
<comment type="caution">
    <text evidence="6">The sequence shown here is derived from an EMBL/GenBank/DDBJ whole genome shotgun (WGS) entry which is preliminary data.</text>
</comment>
<dbReference type="PROSITE" id="PS51401">
    <property type="entry name" value="CHORD"/>
    <property type="match status" value="2"/>
</dbReference>
<dbReference type="InterPro" id="IPR007051">
    <property type="entry name" value="CHORD_dom"/>
</dbReference>
<dbReference type="SUPFAM" id="SSF49764">
    <property type="entry name" value="HSP20-like chaperones"/>
    <property type="match status" value="1"/>
</dbReference>
<reference evidence="6" key="1">
    <citation type="journal article" date="2023" name="Mol. Phylogenet. Evol.">
        <title>Genome-scale phylogeny and comparative genomics of the fungal order Sordariales.</title>
        <authorList>
            <person name="Hensen N."/>
            <person name="Bonometti L."/>
            <person name="Westerberg I."/>
            <person name="Brannstrom I.O."/>
            <person name="Guillou S."/>
            <person name="Cros-Aarteil S."/>
            <person name="Calhoun S."/>
            <person name="Haridas S."/>
            <person name="Kuo A."/>
            <person name="Mondo S."/>
            <person name="Pangilinan J."/>
            <person name="Riley R."/>
            <person name="LaButti K."/>
            <person name="Andreopoulos B."/>
            <person name="Lipzen A."/>
            <person name="Chen C."/>
            <person name="Yan M."/>
            <person name="Daum C."/>
            <person name="Ng V."/>
            <person name="Clum A."/>
            <person name="Steindorff A."/>
            <person name="Ohm R.A."/>
            <person name="Martin F."/>
            <person name="Silar P."/>
            <person name="Natvig D.O."/>
            <person name="Lalanne C."/>
            <person name="Gautier V."/>
            <person name="Ament-Velasquez S.L."/>
            <person name="Kruys A."/>
            <person name="Hutchinson M.I."/>
            <person name="Powell A.J."/>
            <person name="Barry K."/>
            <person name="Miller A.N."/>
            <person name="Grigoriev I.V."/>
            <person name="Debuchy R."/>
            <person name="Gladieux P."/>
            <person name="Hiltunen Thoren M."/>
            <person name="Johannesson H."/>
        </authorList>
    </citation>
    <scope>NUCLEOTIDE SEQUENCE</scope>
    <source>
        <strain evidence="6">CBS 990.96</strain>
    </source>
</reference>
<protein>
    <submittedName>
        <fullName evidence="6">Phosphoenolpyruvate/pyruvate domain-containing protein</fullName>
    </submittedName>
</protein>
<reference evidence="6" key="2">
    <citation type="submission" date="2023-05" db="EMBL/GenBank/DDBJ databases">
        <authorList>
            <consortium name="Lawrence Berkeley National Laboratory"/>
            <person name="Steindorff A."/>
            <person name="Hensen N."/>
            <person name="Bonometti L."/>
            <person name="Westerberg I."/>
            <person name="Brannstrom I.O."/>
            <person name="Guillou S."/>
            <person name="Cros-Aarteil S."/>
            <person name="Calhoun S."/>
            <person name="Haridas S."/>
            <person name="Kuo A."/>
            <person name="Mondo S."/>
            <person name="Pangilinan J."/>
            <person name="Riley R."/>
            <person name="Labutti K."/>
            <person name="Andreopoulos B."/>
            <person name="Lipzen A."/>
            <person name="Chen C."/>
            <person name="Yanf M."/>
            <person name="Daum C."/>
            <person name="Ng V."/>
            <person name="Clum A."/>
            <person name="Ohm R."/>
            <person name="Martin F."/>
            <person name="Silar P."/>
            <person name="Natvig D."/>
            <person name="Lalanne C."/>
            <person name="Gautier V."/>
            <person name="Ament-Velasquez S.L."/>
            <person name="Kruys A."/>
            <person name="Hutchinson M.I."/>
            <person name="Powell A.J."/>
            <person name="Barry K."/>
            <person name="Miller A.N."/>
            <person name="Grigoriev I.V."/>
            <person name="Debuchy R."/>
            <person name="Gladieux P."/>
            <person name="Thoren M.H."/>
            <person name="Johannesson H."/>
        </authorList>
    </citation>
    <scope>NUCLEOTIDE SEQUENCE</scope>
    <source>
        <strain evidence="6">CBS 990.96</strain>
    </source>
</reference>
<keyword evidence="1" id="KW-0479">Metal-binding</keyword>
<dbReference type="PANTHER" id="PTHR46983">
    <property type="entry name" value="CYSTEINE AND HISTIDINE-RICH DOMAIN-CONTAINING PROTEIN 1"/>
    <property type="match status" value="1"/>
</dbReference>
<dbReference type="Gene3D" id="3.20.20.60">
    <property type="entry name" value="Phosphoenolpyruvate-binding domains"/>
    <property type="match status" value="1"/>
</dbReference>
<dbReference type="Pfam" id="PF04968">
    <property type="entry name" value="CHORD"/>
    <property type="match status" value="2"/>
</dbReference>
<keyword evidence="3" id="KW-0862">Zinc</keyword>
<evidence type="ECO:0000256" key="1">
    <source>
        <dbReference type="ARBA" id="ARBA00022723"/>
    </source>
</evidence>
<proteinExistence type="predicted"/>
<dbReference type="InterPro" id="IPR005000">
    <property type="entry name" value="Aldolase/citrate-lyase_domain"/>
</dbReference>
<feature type="domain" description="CHORD" evidence="5">
    <location>
        <begin position="325"/>
        <end position="382"/>
    </location>
</feature>
<dbReference type="Pfam" id="PF03328">
    <property type="entry name" value="HpcH_HpaI"/>
    <property type="match status" value="1"/>
</dbReference>
<dbReference type="CDD" id="cd06466">
    <property type="entry name" value="p23_CS_SGT1_like"/>
    <property type="match status" value="1"/>
</dbReference>
<dbReference type="Gene3D" id="4.10.1130.20">
    <property type="match status" value="2"/>
</dbReference>
<organism evidence="6 7">
    <name type="scientific">Podospora fimiseda</name>
    <dbReference type="NCBI Taxonomy" id="252190"/>
    <lineage>
        <taxon>Eukaryota</taxon>
        <taxon>Fungi</taxon>
        <taxon>Dikarya</taxon>
        <taxon>Ascomycota</taxon>
        <taxon>Pezizomycotina</taxon>
        <taxon>Sordariomycetes</taxon>
        <taxon>Sordariomycetidae</taxon>
        <taxon>Sordariales</taxon>
        <taxon>Podosporaceae</taxon>
        <taxon>Podospora</taxon>
    </lineage>
</organism>
<dbReference type="InterPro" id="IPR039790">
    <property type="entry name" value="CHRD1"/>
</dbReference>
<dbReference type="Pfam" id="PF04969">
    <property type="entry name" value="CS"/>
    <property type="match status" value="1"/>
</dbReference>
<dbReference type="SUPFAM" id="SSF51621">
    <property type="entry name" value="Phosphoenolpyruvate/pyruvate domain"/>
    <property type="match status" value="1"/>
</dbReference>
<sequence length="642" mass="70525">MGLRTKTRAFAAALSRSRISRYTQPLVHSRDGLRQFSATSKICTMNKSNRLKQVFQKGERPAMGFWQMLPGANVSRILARSGADWVIVDCEHGNIDDAAMHDAVPAIAALGASPIVRIPDHQPWMVKRALDSGAHGILVPLIRTVEEVRKVVSSAKFPPQGTRGFGSPIALQNFEPEPTFTEYLQQANEGLLTMVQIETKEALESVEEIVLLVDVVFIGPFDLGNNIGHPVINGKMDVELDEAIARVLRAAVAADKKAGIFCSSGEQAKQPHPSLLKRVILQDCSNRLVMRIPQPQLPADIVFQSSISPPPTSPPDWQPSMAQTCVHQGCGKTFTDDSDEVCRYHPGPPVFHEGQKGWKCCKPRVLTFEEFMAIEPCTEGKHSTTDLPPKIEKKEVDPAALAAASAIPSPPPRAPIVAPQHIPTPPPPAEDSEVDDDTIEIPDGRICRRKACGAAYTKGASRDDEKCVHHPGAPIFHEGSKGYSCCKRRVLEFDQFMKIEGCKTKNRHLFVGSGKKDKAKANIGSEDEELLETVRSDFYQTPASVNASFFLKKIDKDTAKVEFLDQSVDLDLLTTDSPTPKRYKAKVPLYGKIDREKSSFKVLGTKLEVTLVKADGISWPVLRSDDRLTGEILQVGRAGRAQ</sequence>
<dbReference type="InterPro" id="IPR008978">
    <property type="entry name" value="HSP20-like_chaperone"/>
</dbReference>
<keyword evidence="7" id="KW-1185">Reference proteome</keyword>
<dbReference type="InterPro" id="IPR015813">
    <property type="entry name" value="Pyrv/PenolPyrv_kinase-like_dom"/>
</dbReference>
<dbReference type="EMBL" id="MU865307">
    <property type="protein sequence ID" value="KAK4229532.1"/>
    <property type="molecule type" value="Genomic_DNA"/>
</dbReference>
<dbReference type="InterPro" id="IPR040442">
    <property type="entry name" value="Pyrv_kinase-like_dom_sf"/>
</dbReference>
<dbReference type="GO" id="GO:0046872">
    <property type="term" value="F:metal ion binding"/>
    <property type="evidence" value="ECO:0007669"/>
    <property type="project" value="UniProtKB-KW"/>
</dbReference>
<feature type="domain" description="CHORD" evidence="5">
    <location>
        <begin position="447"/>
        <end position="508"/>
    </location>
</feature>
<evidence type="ECO:0000256" key="3">
    <source>
        <dbReference type="ARBA" id="ARBA00022833"/>
    </source>
</evidence>
<dbReference type="AlphaFoldDB" id="A0AAN7H320"/>
<evidence type="ECO:0000256" key="2">
    <source>
        <dbReference type="ARBA" id="ARBA00022737"/>
    </source>
</evidence>
<evidence type="ECO:0000259" key="4">
    <source>
        <dbReference type="PROSITE" id="PS51203"/>
    </source>
</evidence>
<dbReference type="PANTHER" id="PTHR46983:SF3">
    <property type="entry name" value="CHPADIPLOID STATE MAINTENANCE PROTEIN CHPA"/>
    <property type="match status" value="1"/>
</dbReference>